<organism evidence="1 2">
    <name type="scientific">Prunus mume</name>
    <name type="common">Japanese apricot</name>
    <name type="synonym">Armeniaca mume</name>
    <dbReference type="NCBI Taxonomy" id="102107"/>
    <lineage>
        <taxon>Eukaryota</taxon>
        <taxon>Viridiplantae</taxon>
        <taxon>Streptophyta</taxon>
        <taxon>Embryophyta</taxon>
        <taxon>Tracheophyta</taxon>
        <taxon>Spermatophyta</taxon>
        <taxon>Magnoliopsida</taxon>
        <taxon>eudicotyledons</taxon>
        <taxon>Gunneridae</taxon>
        <taxon>Pentapetalae</taxon>
        <taxon>rosids</taxon>
        <taxon>fabids</taxon>
        <taxon>Rosales</taxon>
        <taxon>Rosaceae</taxon>
        <taxon>Amygdaloideae</taxon>
        <taxon>Amygdaleae</taxon>
        <taxon>Prunus</taxon>
    </lineage>
</organism>
<name>A0ABM1LNS0_PRUMU</name>
<dbReference type="SUPFAM" id="SSF52047">
    <property type="entry name" value="RNI-like"/>
    <property type="match status" value="1"/>
</dbReference>
<reference evidence="2" key="2">
    <citation type="submission" date="2025-08" db="UniProtKB">
        <authorList>
            <consortium name="RefSeq"/>
        </authorList>
    </citation>
    <scope>IDENTIFICATION</scope>
</reference>
<dbReference type="RefSeq" id="XP_016649047.1">
    <property type="nucleotide sequence ID" value="XM_016793561.1"/>
</dbReference>
<reference evidence="1" key="1">
    <citation type="journal article" date="2012" name="Nat. Commun.">
        <title>The genome of Prunus mume.</title>
        <authorList>
            <person name="Zhang Q."/>
            <person name="Chen W."/>
            <person name="Sun L."/>
            <person name="Zhao F."/>
            <person name="Huang B."/>
            <person name="Yang W."/>
            <person name="Tao Y."/>
            <person name="Wang J."/>
            <person name="Yuan Z."/>
            <person name="Fan G."/>
            <person name="Xing Z."/>
            <person name="Han C."/>
            <person name="Pan H."/>
            <person name="Zhong X."/>
            <person name="Shi W."/>
            <person name="Liang X."/>
            <person name="Du D."/>
            <person name="Sun F."/>
            <person name="Xu Z."/>
            <person name="Hao R."/>
            <person name="Lv T."/>
            <person name="Lv Y."/>
            <person name="Zheng Z."/>
            <person name="Sun M."/>
            <person name="Luo L."/>
            <person name="Cai M."/>
            <person name="Gao Y."/>
            <person name="Wang J."/>
            <person name="Yin Y."/>
            <person name="Xu X."/>
            <person name="Cheng T."/>
            <person name="Wang J."/>
        </authorList>
    </citation>
    <scope>NUCLEOTIDE SEQUENCE [LARGE SCALE GENOMIC DNA]</scope>
</reference>
<dbReference type="CDD" id="cd22159">
    <property type="entry name" value="F-box_AtTIR1-like"/>
    <property type="match status" value="1"/>
</dbReference>
<keyword evidence="1" id="KW-1185">Reference proteome</keyword>
<dbReference type="Gene3D" id="3.80.10.10">
    <property type="entry name" value="Ribonuclease Inhibitor"/>
    <property type="match status" value="1"/>
</dbReference>
<dbReference type="InterPro" id="IPR032675">
    <property type="entry name" value="LRR_dom_sf"/>
</dbReference>
<dbReference type="PANTHER" id="PTHR13318">
    <property type="entry name" value="PARTNER OF PAIRED, ISOFORM B-RELATED"/>
    <property type="match status" value="1"/>
</dbReference>
<evidence type="ECO:0000313" key="1">
    <source>
        <dbReference type="Proteomes" id="UP000694861"/>
    </source>
</evidence>
<evidence type="ECO:0000313" key="2">
    <source>
        <dbReference type="RefSeq" id="XP_016649047.1"/>
    </source>
</evidence>
<protein>
    <submittedName>
        <fullName evidence="2">F-box/LRR-repeat MAX2 homolog A-like</fullName>
    </submittedName>
</protein>
<proteinExistence type="predicted"/>
<sequence length="796" mass="88607">MVFTWVSPTKRRRFPSPAAINSSSLPHLPSTVPKISLLSLSLSLSLSLLTHRATLNNQTTCHKPTMTTATTINDLPDAILSTIIGIVSDTRTRNSLSLACRKFRSTERATRTSLTLRGNARDLPYLPLCFAAVTHLDLSLPSPWGHSLLFPSAAANDTDPLLLAQRLRAAFPFVDSLIVYSRSPSTVQIVSHLWPGLRRVKLVRWHQRPQSPPGADFDPLFDQCHSLSELDLSEFYYWTEDLPPVLEAHPNVARSLTKLDLLTTSFTEGFRANEIKSIVTACPKLQHLLIACMFDPRYIGFVGEEALLSISANCPELKVIHLIDTSSLANARGDPNDDGFTSEDARIGRAALVDFFSGLPLLEELALDVCKNVRDSGLALEVLGSKCPRLRALKLGQFHGICSAIGSELDGIALCSGLESLSIKNSADLTDMGLIEIARGCCKLAKFEVQGCKGITVKGLRTMACLLRKTLVDVGISCCKNLDAAASLRALEPIRDRIQRLHIDCVWEQEDEHARNFDLNQVNDDEAEDVNSEASVLNRNGEDGDYMDLNWAAEYEHRSSKKCKLGLDGDCSYMPPSNGYGYGNGNGFWCGESWERLHYLSLWIGVGELLTPLPTAGLDDCPNLEEIRIRVEGDCRGRQRPTQRDFGLSCLAGYPLLSKMKLDCGDTVGYALTAPPGQMDLSLWERFFLSGIESLSLSELDYWPPQDRDVNQRSLWLPAAGLLSECLTLRKLFIHGTAHEHFMMFLVRIPNLNRNLRDVQLREDYYPAPENEMSTEMRVDSCRRFEEALNRRPILD</sequence>
<gene>
    <name evidence="2" type="primary">LOC103328502</name>
</gene>
<accession>A0ABM1LNS0</accession>
<dbReference type="Proteomes" id="UP000694861">
    <property type="component" value="Linkage group LG4"/>
</dbReference>
<dbReference type="Gene3D" id="1.20.1280.50">
    <property type="match status" value="1"/>
</dbReference>
<dbReference type="PANTHER" id="PTHR13318:SF148">
    <property type="entry name" value="F-BOX PROTEIN MAX2"/>
    <property type="match status" value="1"/>
</dbReference>
<dbReference type="InterPro" id="IPR006553">
    <property type="entry name" value="Leu-rich_rpt_Cys-con_subtyp"/>
</dbReference>
<dbReference type="GeneID" id="103328502"/>
<dbReference type="SMART" id="SM00367">
    <property type="entry name" value="LRR_CC"/>
    <property type="match status" value="3"/>
</dbReference>